<proteinExistence type="inferred from homology"/>
<dbReference type="Pfam" id="PF00106">
    <property type="entry name" value="adh_short"/>
    <property type="match status" value="1"/>
</dbReference>
<dbReference type="PANTHER" id="PTHR42760">
    <property type="entry name" value="SHORT-CHAIN DEHYDROGENASES/REDUCTASES FAMILY MEMBER"/>
    <property type="match status" value="1"/>
</dbReference>
<name>A0A4R3JG86_9PROT</name>
<accession>A0A4R3JG86</accession>
<keyword evidence="4" id="KW-1185">Reference proteome</keyword>
<evidence type="ECO:0000256" key="1">
    <source>
        <dbReference type="ARBA" id="ARBA00006484"/>
    </source>
</evidence>
<dbReference type="GO" id="GO:0030497">
    <property type="term" value="P:fatty acid elongation"/>
    <property type="evidence" value="ECO:0007669"/>
    <property type="project" value="TreeGrafter"/>
</dbReference>
<evidence type="ECO:0000256" key="2">
    <source>
        <dbReference type="RuleBase" id="RU000363"/>
    </source>
</evidence>
<dbReference type="GO" id="GO:0016616">
    <property type="term" value="F:oxidoreductase activity, acting on the CH-OH group of donors, NAD or NADP as acceptor"/>
    <property type="evidence" value="ECO:0007669"/>
    <property type="project" value="TreeGrafter"/>
</dbReference>
<dbReference type="OrthoDB" id="9810908at2"/>
<evidence type="ECO:0000313" key="3">
    <source>
        <dbReference type="EMBL" id="TCS64934.1"/>
    </source>
</evidence>
<dbReference type="PANTHER" id="PTHR42760:SF40">
    <property type="entry name" value="3-OXOACYL-[ACYL-CARRIER-PROTEIN] REDUCTASE, CHLOROPLASTIC"/>
    <property type="match status" value="1"/>
</dbReference>
<dbReference type="Gene3D" id="3.40.50.720">
    <property type="entry name" value="NAD(P)-binding Rossmann-like Domain"/>
    <property type="match status" value="1"/>
</dbReference>
<dbReference type="AlphaFoldDB" id="A0A4R3JG86"/>
<sequence length="235" mass="24287">MDFDGRHVVVTGGTGALGSAVTARVLNAGGYCHIPVFDAREIQNFAHKDHSRVSLTPGVDLTDEAAAVAYFAALPGLWASVHIAGGFAMADLTETTKATFMAQWSLNALSCFLCCREAVKTMRSHAPDGGGRIVNVAARPALEPRGGAGMAAYTASKAAVAALTQALGEELAPEGIWVNAVAPSILDTPANRAVMTGAQFEAWPKVDEVATAITFLASPENGAARGSLVSVYGRS</sequence>
<dbReference type="SUPFAM" id="SSF51735">
    <property type="entry name" value="NAD(P)-binding Rossmann-fold domains"/>
    <property type="match status" value="1"/>
</dbReference>
<organism evidence="3 4">
    <name type="scientific">Varunaivibrio sulfuroxidans</name>
    <dbReference type="NCBI Taxonomy" id="1773489"/>
    <lineage>
        <taxon>Bacteria</taxon>
        <taxon>Pseudomonadati</taxon>
        <taxon>Pseudomonadota</taxon>
        <taxon>Alphaproteobacteria</taxon>
        <taxon>Rhodospirillales</taxon>
        <taxon>Magnetovibrionaceae</taxon>
        <taxon>Varunaivibrio</taxon>
    </lineage>
</organism>
<dbReference type="InterPro" id="IPR020904">
    <property type="entry name" value="Sc_DH/Rdtase_CS"/>
</dbReference>
<dbReference type="InterPro" id="IPR036291">
    <property type="entry name" value="NAD(P)-bd_dom_sf"/>
</dbReference>
<gene>
    <name evidence="3" type="ORF">EDD55_101265</name>
</gene>
<evidence type="ECO:0000313" key="4">
    <source>
        <dbReference type="Proteomes" id="UP000295304"/>
    </source>
</evidence>
<dbReference type="EMBL" id="SLZW01000001">
    <property type="protein sequence ID" value="TCS64934.1"/>
    <property type="molecule type" value="Genomic_DNA"/>
</dbReference>
<dbReference type="PROSITE" id="PS00061">
    <property type="entry name" value="ADH_SHORT"/>
    <property type="match status" value="1"/>
</dbReference>
<protein>
    <submittedName>
        <fullName evidence="3">NAD(P)-dependent dehydrogenase (Short-subunit alcohol dehydrogenase family)</fullName>
    </submittedName>
</protein>
<dbReference type="RefSeq" id="WP_132937667.1">
    <property type="nucleotide sequence ID" value="NZ_CP119676.1"/>
</dbReference>
<dbReference type="InterPro" id="IPR002347">
    <property type="entry name" value="SDR_fam"/>
</dbReference>
<dbReference type="Proteomes" id="UP000295304">
    <property type="component" value="Unassembled WGS sequence"/>
</dbReference>
<comment type="caution">
    <text evidence="3">The sequence shown here is derived from an EMBL/GenBank/DDBJ whole genome shotgun (WGS) entry which is preliminary data.</text>
</comment>
<dbReference type="PRINTS" id="PR00080">
    <property type="entry name" value="SDRFAMILY"/>
</dbReference>
<dbReference type="PRINTS" id="PR00081">
    <property type="entry name" value="GDHRDH"/>
</dbReference>
<comment type="similarity">
    <text evidence="1 2">Belongs to the short-chain dehydrogenases/reductases (SDR) family.</text>
</comment>
<reference evidence="3 4" key="1">
    <citation type="submission" date="2019-03" db="EMBL/GenBank/DDBJ databases">
        <title>Genomic Encyclopedia of Type Strains, Phase IV (KMG-IV): sequencing the most valuable type-strain genomes for metagenomic binning, comparative biology and taxonomic classification.</title>
        <authorList>
            <person name="Goeker M."/>
        </authorList>
    </citation>
    <scope>NUCLEOTIDE SEQUENCE [LARGE SCALE GENOMIC DNA]</scope>
    <source>
        <strain evidence="3 4">DSM 101688</strain>
    </source>
</reference>